<keyword evidence="1" id="KW-0812">Transmembrane</keyword>
<dbReference type="EMBL" id="EU579859">
    <property type="protein sequence ID" value="ACE95222.1"/>
    <property type="molecule type" value="Genomic_DNA"/>
</dbReference>
<evidence type="ECO:0000313" key="3">
    <source>
        <dbReference type="EMBL" id="QNL29184.1"/>
    </source>
</evidence>
<dbReference type="EMBL" id="MT886700">
    <property type="protein sequence ID" value="QNL29184.1"/>
    <property type="molecule type" value="Genomic_DNA"/>
</dbReference>
<sequence length="345" mass="37987">MVLTHKSESRADSLVRMTAGGLGIAAVATRATTLCCCLAIAARTAVSGPESGVFECSYDVCLVQRKDNRTSVGCIVDCKYGSELVFSGSCQDAFTLVSTWFGKVNRRWSFRDIQLVDIGIAYYFTGYILRPLSSCPGLVSHRADGRTSSFSGKGKCHPDGRGSVELKTTMDGGFRLEVDSSKSSETNWVSDDGNHTETVQFLMKNISLDVYVFRACPDLLRAVSVGHRSELSPGIMERTAVIRRDACSGGTATGNWSTVWGNWTKYCEMNERFVRDPGFLVAMHGYVAGDPLPKMVGMFFFVFGGLALLILFCFMTIRQRESLFKDMRGQSSLRLRNEDFAAENV</sequence>
<evidence type="ECO:0000313" key="4">
    <source>
        <dbReference type="Proteomes" id="UP000104165"/>
    </source>
</evidence>
<feature type="transmembrane region" description="Helical" evidence="1">
    <location>
        <begin position="295"/>
        <end position="317"/>
    </location>
</feature>
<evidence type="ECO:0000256" key="1">
    <source>
        <dbReference type="SAM" id="Phobius"/>
    </source>
</evidence>
<name>B3UWZ1_MUHV1</name>
<reference evidence="2 4" key="1">
    <citation type="journal article" date="2008" name="J. Virol.">
        <title>Laboratory strains of murine cytomegalovirus are genetically similar to but phenotypically distinct from wild strains of virus.</title>
        <authorList>
            <person name="Smith L.M."/>
            <person name="McWhorter A.R."/>
            <person name="Masters L.L."/>
            <person name="Shellam G.R."/>
            <person name="Redwood A.J."/>
        </authorList>
    </citation>
    <scope>NUCLEOTIDE SEQUENCE [LARGE SCALE GENOMIC DNA]</scope>
    <source>
        <strain evidence="2">G4</strain>
    </source>
</reference>
<reference evidence="3" key="2">
    <citation type="submission" date="2020-08" db="EMBL/GenBank/DDBJ databases">
        <title>Repair of an attenuated low passage murine cytomegalovirus bacterial artificial chromosome identifies a novel spiced gene essential for salivary gland tropism.</title>
        <authorList>
            <person name="Redwood A.J."/>
            <person name="Masters L.L."/>
            <person name="Chan B."/>
            <person name="Leary S."/>
            <person name="Forbes C."/>
            <person name="Jonjic S."/>
            <person name="Juranic Lisnic V."/>
            <person name="Lisnic B."/>
            <person name="Smith L.M."/>
        </authorList>
    </citation>
    <scope>NUCLEOTIDE SEQUENCE</scope>
</reference>
<dbReference type="Proteomes" id="UP000104165">
    <property type="component" value="Segment"/>
</dbReference>
<gene>
    <name evidence="2" type="primary">M37</name>
</gene>
<accession>B3UWZ1</accession>
<protein>
    <submittedName>
        <fullName evidence="2">M37</fullName>
    </submittedName>
</protein>
<evidence type="ECO:0000313" key="2">
    <source>
        <dbReference type="EMBL" id="ACE95222.1"/>
    </source>
</evidence>
<keyword evidence="1" id="KW-1133">Transmembrane helix</keyword>
<organism evidence="2 4">
    <name type="scientific">Muromegalovirus G4</name>
    <dbReference type="NCBI Taxonomy" id="524650"/>
    <lineage>
        <taxon>Viruses</taxon>
        <taxon>Duplodnaviria</taxon>
        <taxon>Heunggongvirae</taxon>
        <taxon>Peploviricota</taxon>
        <taxon>Herviviricetes</taxon>
        <taxon>Herpesvirales</taxon>
        <taxon>Orthoherpesviridae</taxon>
        <taxon>Betaherpesvirinae</taxon>
        <taxon>Muromegalovirus</taxon>
        <taxon>Muromegalovirus muridbeta1</taxon>
        <taxon>Murid herpesvirus 1</taxon>
    </lineage>
</organism>
<proteinExistence type="predicted"/>
<keyword evidence="1" id="KW-0472">Membrane</keyword>